<organism evidence="1 2">
    <name type="scientific">Allocoprobacillus halotolerans</name>
    <dbReference type="NCBI Taxonomy" id="2944914"/>
    <lineage>
        <taxon>Bacteria</taxon>
        <taxon>Bacillati</taxon>
        <taxon>Bacillota</taxon>
        <taxon>Erysipelotrichia</taxon>
        <taxon>Erysipelotrichales</taxon>
        <taxon>Erysipelotrichaceae</taxon>
        <taxon>Allocoprobacillus</taxon>
    </lineage>
</organism>
<dbReference type="RefSeq" id="WP_290139050.1">
    <property type="nucleotide sequence ID" value="NZ_CP101620.1"/>
</dbReference>
<sequence length="126" mass="14986">MPVLHDQTSKTFKDCNIILVCQDTYHIENDGIQLYYFEPHYQVKMEKFIQKYAAIRQYYLQLYSRNAIEDTTIVFLPEKYQIGGYKRDHLIVFSELSQNIDEELHRLAHEMAHAYACGANTQSWED</sequence>
<name>A0ABY5HZZ8_9FIRM</name>
<accession>A0ABY5HZZ8</accession>
<keyword evidence="2" id="KW-1185">Reference proteome</keyword>
<reference evidence="1" key="1">
    <citation type="submission" date="2022-07" db="EMBL/GenBank/DDBJ databases">
        <title>Faecal culturing of patients with breast cancer.</title>
        <authorList>
            <person name="Teng N.M.Y."/>
            <person name="Kiu R."/>
            <person name="Evans R."/>
            <person name="Baker D.J."/>
            <person name="Zenner C."/>
            <person name="Robinson S.D."/>
            <person name="Hall L.J."/>
        </authorList>
    </citation>
    <scope>NUCLEOTIDE SEQUENCE</scope>
    <source>
        <strain evidence="1">LH1062</strain>
    </source>
</reference>
<dbReference type="EMBL" id="CP101620">
    <property type="protein sequence ID" value="UTY38619.1"/>
    <property type="molecule type" value="Genomic_DNA"/>
</dbReference>
<proteinExistence type="predicted"/>
<protein>
    <submittedName>
        <fullName evidence="1">SprT-like domain-containing protein</fullName>
    </submittedName>
</protein>
<evidence type="ECO:0000313" key="2">
    <source>
        <dbReference type="Proteomes" id="UP001060112"/>
    </source>
</evidence>
<evidence type="ECO:0000313" key="1">
    <source>
        <dbReference type="EMBL" id="UTY38619.1"/>
    </source>
</evidence>
<dbReference type="Proteomes" id="UP001060112">
    <property type="component" value="Chromosome"/>
</dbReference>
<gene>
    <name evidence="1" type="ORF">NMU03_13480</name>
</gene>